<proteinExistence type="predicted"/>
<dbReference type="InterPro" id="IPR001867">
    <property type="entry name" value="OmpR/PhoB-type_DNA-bd"/>
</dbReference>
<keyword evidence="3" id="KW-0805">Transcription regulation</keyword>
<evidence type="ECO:0000256" key="7">
    <source>
        <dbReference type="PROSITE-ProRule" id="PRU01091"/>
    </source>
</evidence>
<dbReference type="GO" id="GO:0000976">
    <property type="term" value="F:transcription cis-regulatory region binding"/>
    <property type="evidence" value="ECO:0007669"/>
    <property type="project" value="TreeGrafter"/>
</dbReference>
<dbReference type="AlphaFoldDB" id="A0A430B6F0"/>
<gene>
    <name evidence="10" type="ORF">CBF28_05280</name>
</gene>
<sequence length="224" mass="25962">MMKIMIVEDDETVRELVTESLEKWGFETVEVKDFKRVLDIFKEEEPHLVLLDINLPVFDGYYWCQKIREISKNPIIFISSRDTNADSIMSMNIGGDDYVNKPFSMDILIAKVNALLRRTYDYSKSEGSSMEHRGLKLNMENSTMLIQDNPVELSKNEFQLLLILMKNAGKIVSREKLLRALWDDERFVDDNTLTVNINRLRKKIEGAGISNYIETKVGQGYIIP</sequence>
<dbReference type="InterPro" id="IPR001789">
    <property type="entry name" value="Sig_transdc_resp-reg_receiver"/>
</dbReference>
<evidence type="ECO:0000256" key="3">
    <source>
        <dbReference type="ARBA" id="ARBA00023015"/>
    </source>
</evidence>
<accession>A0A430B6F0</accession>
<dbReference type="Pfam" id="PF00486">
    <property type="entry name" value="Trans_reg_C"/>
    <property type="match status" value="1"/>
</dbReference>
<dbReference type="GO" id="GO:0005829">
    <property type="term" value="C:cytosol"/>
    <property type="evidence" value="ECO:0007669"/>
    <property type="project" value="TreeGrafter"/>
</dbReference>
<dbReference type="InterPro" id="IPR036388">
    <property type="entry name" value="WH-like_DNA-bd_sf"/>
</dbReference>
<dbReference type="Pfam" id="PF00072">
    <property type="entry name" value="Response_reg"/>
    <property type="match status" value="1"/>
</dbReference>
<comment type="caution">
    <text evidence="10">The sequence shown here is derived from an EMBL/GenBank/DDBJ whole genome shotgun (WGS) entry which is preliminary data.</text>
</comment>
<dbReference type="Gene3D" id="3.40.50.2300">
    <property type="match status" value="1"/>
</dbReference>
<keyword evidence="1 6" id="KW-0597">Phosphoprotein</keyword>
<dbReference type="Proteomes" id="UP000288028">
    <property type="component" value="Unassembled WGS sequence"/>
</dbReference>
<dbReference type="GO" id="GO:0032993">
    <property type="term" value="C:protein-DNA complex"/>
    <property type="evidence" value="ECO:0007669"/>
    <property type="project" value="TreeGrafter"/>
</dbReference>
<dbReference type="InterPro" id="IPR011006">
    <property type="entry name" value="CheY-like_superfamily"/>
</dbReference>
<dbReference type="RefSeq" id="WP_126792696.1">
    <property type="nucleotide sequence ID" value="NZ_CP060720.1"/>
</dbReference>
<dbReference type="GO" id="GO:0000156">
    <property type="term" value="F:phosphorelay response regulator activity"/>
    <property type="evidence" value="ECO:0007669"/>
    <property type="project" value="TreeGrafter"/>
</dbReference>
<evidence type="ECO:0000313" key="10">
    <source>
        <dbReference type="EMBL" id="RSU15847.1"/>
    </source>
</evidence>
<dbReference type="GO" id="GO:0006355">
    <property type="term" value="P:regulation of DNA-templated transcription"/>
    <property type="evidence" value="ECO:0007669"/>
    <property type="project" value="InterPro"/>
</dbReference>
<dbReference type="SMART" id="SM00862">
    <property type="entry name" value="Trans_reg_C"/>
    <property type="match status" value="1"/>
</dbReference>
<feature type="domain" description="OmpR/PhoB-type" evidence="9">
    <location>
        <begin position="127"/>
        <end position="224"/>
    </location>
</feature>
<keyword evidence="2" id="KW-0902">Two-component regulatory system</keyword>
<evidence type="ECO:0000313" key="11">
    <source>
        <dbReference type="Proteomes" id="UP000288028"/>
    </source>
</evidence>
<feature type="domain" description="Response regulatory" evidence="8">
    <location>
        <begin position="3"/>
        <end position="116"/>
    </location>
</feature>
<evidence type="ECO:0000259" key="9">
    <source>
        <dbReference type="PROSITE" id="PS51755"/>
    </source>
</evidence>
<feature type="DNA-binding region" description="OmpR/PhoB-type" evidence="7">
    <location>
        <begin position="127"/>
        <end position="224"/>
    </location>
</feature>
<evidence type="ECO:0000256" key="2">
    <source>
        <dbReference type="ARBA" id="ARBA00023012"/>
    </source>
</evidence>
<evidence type="ECO:0000256" key="4">
    <source>
        <dbReference type="ARBA" id="ARBA00023125"/>
    </source>
</evidence>
<dbReference type="Gene3D" id="1.10.10.10">
    <property type="entry name" value="Winged helix-like DNA-binding domain superfamily/Winged helix DNA-binding domain"/>
    <property type="match status" value="1"/>
</dbReference>
<protein>
    <submittedName>
        <fullName evidence="10">DNA-binding response regulator</fullName>
    </submittedName>
</protein>
<feature type="modified residue" description="4-aspartylphosphate" evidence="6">
    <location>
        <position position="52"/>
    </location>
</feature>
<dbReference type="PROSITE" id="PS50110">
    <property type="entry name" value="RESPONSE_REGULATORY"/>
    <property type="match status" value="1"/>
</dbReference>
<name>A0A430B6F0_9ENTE</name>
<dbReference type="PANTHER" id="PTHR48111">
    <property type="entry name" value="REGULATOR OF RPOS"/>
    <property type="match status" value="1"/>
</dbReference>
<keyword evidence="4 7" id="KW-0238">DNA-binding</keyword>
<keyword evidence="11" id="KW-1185">Reference proteome</keyword>
<dbReference type="Gene3D" id="6.10.250.690">
    <property type="match status" value="1"/>
</dbReference>
<dbReference type="PANTHER" id="PTHR48111:SF43">
    <property type="entry name" value="STAGE 0 SPORULATION PROTEIN A HOMOLOG"/>
    <property type="match status" value="1"/>
</dbReference>
<dbReference type="InterPro" id="IPR039420">
    <property type="entry name" value="WalR-like"/>
</dbReference>
<dbReference type="PROSITE" id="PS51755">
    <property type="entry name" value="OMPR_PHOB"/>
    <property type="match status" value="1"/>
</dbReference>
<dbReference type="GeneID" id="95581707"/>
<evidence type="ECO:0000256" key="6">
    <source>
        <dbReference type="PROSITE-ProRule" id="PRU00169"/>
    </source>
</evidence>
<dbReference type="EMBL" id="NGKB01000004">
    <property type="protein sequence ID" value="RSU15847.1"/>
    <property type="molecule type" value="Genomic_DNA"/>
</dbReference>
<reference evidence="10 11" key="1">
    <citation type="submission" date="2017-05" db="EMBL/GenBank/DDBJ databases">
        <title>Vagococcus spp. assemblies.</title>
        <authorList>
            <person name="Gulvik C.A."/>
        </authorList>
    </citation>
    <scope>NUCLEOTIDE SEQUENCE [LARGE SCALE GENOMIC DNA]</scope>
    <source>
        <strain evidence="10 11">SS1714</strain>
    </source>
</reference>
<keyword evidence="5" id="KW-0804">Transcription</keyword>
<evidence type="ECO:0000256" key="5">
    <source>
        <dbReference type="ARBA" id="ARBA00023163"/>
    </source>
</evidence>
<dbReference type="CDD" id="cd00383">
    <property type="entry name" value="trans_reg_C"/>
    <property type="match status" value="1"/>
</dbReference>
<dbReference type="SUPFAM" id="SSF52172">
    <property type="entry name" value="CheY-like"/>
    <property type="match status" value="1"/>
</dbReference>
<evidence type="ECO:0000256" key="1">
    <source>
        <dbReference type="ARBA" id="ARBA00022553"/>
    </source>
</evidence>
<dbReference type="CDD" id="cd18159">
    <property type="entry name" value="REC_OmpR_NsrR-like"/>
    <property type="match status" value="1"/>
</dbReference>
<organism evidence="10 11">
    <name type="scientific">Vagococcus carniphilus</name>
    <dbReference type="NCBI Taxonomy" id="218144"/>
    <lineage>
        <taxon>Bacteria</taxon>
        <taxon>Bacillati</taxon>
        <taxon>Bacillota</taxon>
        <taxon>Bacilli</taxon>
        <taxon>Lactobacillales</taxon>
        <taxon>Enterococcaceae</taxon>
        <taxon>Vagococcus</taxon>
    </lineage>
</organism>
<evidence type="ECO:0000259" key="8">
    <source>
        <dbReference type="PROSITE" id="PS50110"/>
    </source>
</evidence>
<dbReference type="SMART" id="SM00448">
    <property type="entry name" value="REC"/>
    <property type="match status" value="1"/>
</dbReference>
<dbReference type="OrthoDB" id="9790442at2"/>